<dbReference type="Gene3D" id="3.40.190.290">
    <property type="match status" value="1"/>
</dbReference>
<dbReference type="InterPro" id="IPR000847">
    <property type="entry name" value="LysR_HTH_N"/>
</dbReference>
<dbReference type="SUPFAM" id="SSF53850">
    <property type="entry name" value="Periplasmic binding protein-like II"/>
    <property type="match status" value="1"/>
</dbReference>
<evidence type="ECO:0000256" key="3">
    <source>
        <dbReference type="ARBA" id="ARBA00023125"/>
    </source>
</evidence>
<dbReference type="Proteomes" id="UP000233293">
    <property type="component" value="Unassembled WGS sequence"/>
</dbReference>
<comment type="similarity">
    <text evidence="1">Belongs to the LysR transcriptional regulatory family.</text>
</comment>
<sequence length="301" mass="33030">MRDRLDGVAVFVETVEAGGFAKAAQRLALSRSAVGKTIARLEARLGVRLFHRTTRIQTLTEDGQVYYERCLRALEELRTGETLLESGRREVAGRLRVSMSVLFGRHCVAPILVEMARQHPKLELDLSFSDRPVDLVAEGFDLAIRSGSLGPGNGLMARRLATYRKVVCAAPAYLAIRGRPRVLAALGDHDTLLYVRGDATHPWLLPAGDSGATDVTPTSRFRFDDLEVIADASVAGMGIAYLPFWLIRERIRSGSLVTLFDDLPAALLDCYAVWPEAQNLPLRLRLAIDALAAELPKSIAL</sequence>
<evidence type="ECO:0000313" key="6">
    <source>
        <dbReference type="EMBL" id="PKU24042.1"/>
    </source>
</evidence>
<reference evidence="7" key="1">
    <citation type="submission" date="2017-12" db="EMBL/GenBank/DDBJ databases">
        <title>Draft genome sequence of Telmatospirillum siberiense 26-4b1T, an acidotolerant peatland alphaproteobacterium potentially involved in sulfur cycling.</title>
        <authorList>
            <person name="Hausmann B."/>
            <person name="Pjevac P."/>
            <person name="Schreck K."/>
            <person name="Herbold C.W."/>
            <person name="Daims H."/>
            <person name="Wagner M."/>
            <person name="Pester M."/>
            <person name="Loy A."/>
        </authorList>
    </citation>
    <scope>NUCLEOTIDE SEQUENCE [LARGE SCALE GENOMIC DNA]</scope>
    <source>
        <strain evidence="7">26-4b1</strain>
    </source>
</reference>
<feature type="domain" description="HTH lysR-type" evidence="5">
    <location>
        <begin position="3"/>
        <end position="60"/>
    </location>
</feature>
<dbReference type="PANTHER" id="PTHR30537:SF5">
    <property type="entry name" value="HTH-TYPE TRANSCRIPTIONAL ACTIVATOR TTDR-RELATED"/>
    <property type="match status" value="1"/>
</dbReference>
<dbReference type="PANTHER" id="PTHR30537">
    <property type="entry name" value="HTH-TYPE TRANSCRIPTIONAL REGULATOR"/>
    <property type="match status" value="1"/>
</dbReference>
<name>A0A2N3PUG5_9PROT</name>
<dbReference type="FunFam" id="1.10.10.10:FF:000001">
    <property type="entry name" value="LysR family transcriptional regulator"/>
    <property type="match status" value="1"/>
</dbReference>
<dbReference type="InterPro" id="IPR058163">
    <property type="entry name" value="LysR-type_TF_proteobact-type"/>
</dbReference>
<dbReference type="Pfam" id="PF00126">
    <property type="entry name" value="HTH_1"/>
    <property type="match status" value="1"/>
</dbReference>
<protein>
    <submittedName>
        <fullName evidence="6">LysR family transcriptional regulator</fullName>
    </submittedName>
</protein>
<comment type="caution">
    <text evidence="6">The sequence shown here is derived from an EMBL/GenBank/DDBJ whole genome shotgun (WGS) entry which is preliminary data.</text>
</comment>
<dbReference type="InterPro" id="IPR036390">
    <property type="entry name" value="WH_DNA-bd_sf"/>
</dbReference>
<evidence type="ECO:0000259" key="5">
    <source>
        <dbReference type="PROSITE" id="PS50931"/>
    </source>
</evidence>
<dbReference type="OrthoDB" id="9812435at2"/>
<dbReference type="SUPFAM" id="SSF46785">
    <property type="entry name" value="Winged helix' DNA-binding domain"/>
    <property type="match status" value="1"/>
</dbReference>
<dbReference type="PRINTS" id="PR00039">
    <property type="entry name" value="HTHLYSR"/>
</dbReference>
<dbReference type="GO" id="GO:0003677">
    <property type="term" value="F:DNA binding"/>
    <property type="evidence" value="ECO:0007669"/>
    <property type="project" value="UniProtKB-KW"/>
</dbReference>
<accession>A0A2N3PUG5</accession>
<dbReference type="GO" id="GO:0003700">
    <property type="term" value="F:DNA-binding transcription factor activity"/>
    <property type="evidence" value="ECO:0007669"/>
    <property type="project" value="InterPro"/>
</dbReference>
<dbReference type="InterPro" id="IPR036388">
    <property type="entry name" value="WH-like_DNA-bd_sf"/>
</dbReference>
<keyword evidence="2" id="KW-0805">Transcription regulation</keyword>
<dbReference type="CDD" id="cd08475">
    <property type="entry name" value="PBP2_CrgA_like_6"/>
    <property type="match status" value="1"/>
</dbReference>
<dbReference type="EMBL" id="PIUM01000014">
    <property type="protein sequence ID" value="PKU24042.1"/>
    <property type="molecule type" value="Genomic_DNA"/>
</dbReference>
<evidence type="ECO:0000256" key="2">
    <source>
        <dbReference type="ARBA" id="ARBA00023015"/>
    </source>
</evidence>
<dbReference type="PROSITE" id="PS50931">
    <property type="entry name" value="HTH_LYSR"/>
    <property type="match status" value="1"/>
</dbReference>
<gene>
    <name evidence="6" type="ORF">CWS72_13125</name>
</gene>
<keyword evidence="3" id="KW-0238">DNA-binding</keyword>
<evidence type="ECO:0000256" key="4">
    <source>
        <dbReference type="ARBA" id="ARBA00023163"/>
    </source>
</evidence>
<proteinExistence type="inferred from homology"/>
<evidence type="ECO:0000256" key="1">
    <source>
        <dbReference type="ARBA" id="ARBA00009437"/>
    </source>
</evidence>
<dbReference type="Gene3D" id="1.10.10.10">
    <property type="entry name" value="Winged helix-like DNA-binding domain superfamily/Winged helix DNA-binding domain"/>
    <property type="match status" value="1"/>
</dbReference>
<organism evidence="6 7">
    <name type="scientific">Telmatospirillum siberiense</name>
    <dbReference type="NCBI Taxonomy" id="382514"/>
    <lineage>
        <taxon>Bacteria</taxon>
        <taxon>Pseudomonadati</taxon>
        <taxon>Pseudomonadota</taxon>
        <taxon>Alphaproteobacteria</taxon>
        <taxon>Rhodospirillales</taxon>
        <taxon>Rhodospirillaceae</taxon>
        <taxon>Telmatospirillum</taxon>
    </lineage>
</organism>
<dbReference type="RefSeq" id="WP_101251073.1">
    <property type="nucleotide sequence ID" value="NZ_PIUM01000014.1"/>
</dbReference>
<dbReference type="InterPro" id="IPR005119">
    <property type="entry name" value="LysR_subst-bd"/>
</dbReference>
<dbReference type="AlphaFoldDB" id="A0A2N3PUG5"/>
<evidence type="ECO:0000313" key="7">
    <source>
        <dbReference type="Proteomes" id="UP000233293"/>
    </source>
</evidence>
<keyword evidence="4" id="KW-0804">Transcription</keyword>
<keyword evidence="7" id="KW-1185">Reference proteome</keyword>
<dbReference type="Pfam" id="PF03466">
    <property type="entry name" value="LysR_substrate"/>
    <property type="match status" value="1"/>
</dbReference>